<dbReference type="InParanoid" id="A0A218Z8V5"/>
<sequence>MKPATLVTGFEIFPCTHNLLNKDDPNLMQKLLKLHIFAEVARIPLLADQIFDAVMTVSDETGEIPTSMFRQSLGTVFRRSLAEETDDLPDELLLAVVVAIKKMLEQYEIAGPDKVVEQLLNISTDYFPEETK</sequence>
<keyword evidence="2" id="KW-1185">Reference proteome</keyword>
<reference evidence="1 2" key="1">
    <citation type="submission" date="2017-04" db="EMBL/GenBank/DDBJ databases">
        <title>Draft genome sequence of Marssonina coronaria NL1: causal agent of apple blotch.</title>
        <authorList>
            <person name="Cheng Q."/>
        </authorList>
    </citation>
    <scope>NUCLEOTIDE SEQUENCE [LARGE SCALE GENOMIC DNA]</scope>
    <source>
        <strain evidence="1 2">NL1</strain>
    </source>
</reference>
<name>A0A218Z8V5_9HELO</name>
<dbReference type="EMBL" id="MZNU01000105">
    <property type="protein sequence ID" value="OWP04428.1"/>
    <property type="molecule type" value="Genomic_DNA"/>
</dbReference>
<evidence type="ECO:0000313" key="1">
    <source>
        <dbReference type="EMBL" id="OWP04428.1"/>
    </source>
</evidence>
<dbReference type="AlphaFoldDB" id="A0A218Z8V5"/>
<gene>
    <name evidence="1" type="ORF">B2J93_3376</name>
</gene>
<comment type="caution">
    <text evidence="1">The sequence shown here is derived from an EMBL/GenBank/DDBJ whole genome shotgun (WGS) entry which is preliminary data.</text>
</comment>
<protein>
    <submittedName>
        <fullName evidence="1">Uncharacterized protein</fullName>
    </submittedName>
</protein>
<proteinExistence type="predicted"/>
<organism evidence="1 2">
    <name type="scientific">Diplocarpon coronariae</name>
    <dbReference type="NCBI Taxonomy" id="2795749"/>
    <lineage>
        <taxon>Eukaryota</taxon>
        <taxon>Fungi</taxon>
        <taxon>Dikarya</taxon>
        <taxon>Ascomycota</taxon>
        <taxon>Pezizomycotina</taxon>
        <taxon>Leotiomycetes</taxon>
        <taxon>Helotiales</taxon>
        <taxon>Drepanopezizaceae</taxon>
        <taxon>Diplocarpon</taxon>
    </lineage>
</organism>
<dbReference type="Proteomes" id="UP000242519">
    <property type="component" value="Unassembled WGS sequence"/>
</dbReference>
<accession>A0A218Z8V5</accession>
<evidence type="ECO:0000313" key="2">
    <source>
        <dbReference type="Proteomes" id="UP000242519"/>
    </source>
</evidence>